<dbReference type="PROSITE" id="PS51186">
    <property type="entry name" value="GNAT"/>
    <property type="match status" value="1"/>
</dbReference>
<feature type="domain" description="N-acetyltransferase" evidence="3">
    <location>
        <begin position="20"/>
        <end position="158"/>
    </location>
</feature>
<dbReference type="InterPro" id="IPR050832">
    <property type="entry name" value="Bact_Acetyltransf"/>
</dbReference>
<dbReference type="InterPro" id="IPR016181">
    <property type="entry name" value="Acyl_CoA_acyltransferase"/>
</dbReference>
<gene>
    <name evidence="4" type="ORF">B1C78_08550</name>
</gene>
<dbReference type="AlphaFoldDB" id="A0A1V3NHT0"/>
<keyword evidence="5" id="KW-1185">Reference proteome</keyword>
<evidence type="ECO:0000256" key="1">
    <source>
        <dbReference type="ARBA" id="ARBA00022679"/>
    </source>
</evidence>
<dbReference type="EMBL" id="MVBK01000046">
    <property type="protein sequence ID" value="OOG24544.1"/>
    <property type="molecule type" value="Genomic_DNA"/>
</dbReference>
<dbReference type="PANTHER" id="PTHR43877:SF1">
    <property type="entry name" value="ACETYLTRANSFERASE"/>
    <property type="match status" value="1"/>
</dbReference>
<organism evidence="4 5">
    <name type="scientific">Thioalkalivibrio denitrificans</name>
    <dbReference type="NCBI Taxonomy" id="108003"/>
    <lineage>
        <taxon>Bacteria</taxon>
        <taxon>Pseudomonadati</taxon>
        <taxon>Pseudomonadota</taxon>
        <taxon>Gammaproteobacteria</taxon>
        <taxon>Chromatiales</taxon>
        <taxon>Ectothiorhodospiraceae</taxon>
        <taxon>Thioalkalivibrio</taxon>
    </lineage>
</organism>
<keyword evidence="1 4" id="KW-0808">Transferase</keyword>
<evidence type="ECO:0000313" key="4">
    <source>
        <dbReference type="EMBL" id="OOG24544.1"/>
    </source>
</evidence>
<dbReference type="PANTHER" id="PTHR43877">
    <property type="entry name" value="AMINOALKYLPHOSPHONATE N-ACETYLTRANSFERASE-RELATED-RELATED"/>
    <property type="match status" value="1"/>
</dbReference>
<dbReference type="InterPro" id="IPR000182">
    <property type="entry name" value="GNAT_dom"/>
</dbReference>
<accession>A0A1V3NHT0</accession>
<dbReference type="RefSeq" id="WP_077278736.1">
    <property type="nucleotide sequence ID" value="NZ_MVBK01000046.1"/>
</dbReference>
<reference evidence="4 5" key="1">
    <citation type="submission" date="2017-02" db="EMBL/GenBank/DDBJ databases">
        <title>Genomic diversity within the haloalkaliphilic genus Thioalkalivibrio.</title>
        <authorList>
            <person name="Ahn A.-C."/>
            <person name="Meier-Kolthoff J."/>
            <person name="Overmars L."/>
            <person name="Richter M."/>
            <person name="Woyke T."/>
            <person name="Sorokin D.Y."/>
            <person name="Muyzer G."/>
        </authorList>
    </citation>
    <scope>NUCLEOTIDE SEQUENCE [LARGE SCALE GENOMIC DNA]</scope>
    <source>
        <strain evidence="4 5">ALJD</strain>
    </source>
</reference>
<evidence type="ECO:0000313" key="5">
    <source>
        <dbReference type="Proteomes" id="UP000189462"/>
    </source>
</evidence>
<dbReference type="Proteomes" id="UP000189462">
    <property type="component" value="Unassembled WGS sequence"/>
</dbReference>
<dbReference type="Gene3D" id="3.40.630.30">
    <property type="match status" value="1"/>
</dbReference>
<protein>
    <submittedName>
        <fullName evidence="4">GNAT family N-acetyltransferase</fullName>
    </submittedName>
</protein>
<comment type="caution">
    <text evidence="4">The sequence shown here is derived from an EMBL/GenBank/DDBJ whole genome shotgun (WGS) entry which is preliminary data.</text>
</comment>
<keyword evidence="2" id="KW-0012">Acyltransferase</keyword>
<dbReference type="OrthoDB" id="9796171at2"/>
<dbReference type="CDD" id="cd04301">
    <property type="entry name" value="NAT_SF"/>
    <property type="match status" value="1"/>
</dbReference>
<dbReference type="GO" id="GO:0016747">
    <property type="term" value="F:acyltransferase activity, transferring groups other than amino-acyl groups"/>
    <property type="evidence" value="ECO:0007669"/>
    <property type="project" value="InterPro"/>
</dbReference>
<evidence type="ECO:0000259" key="3">
    <source>
        <dbReference type="PROSITE" id="PS51186"/>
    </source>
</evidence>
<dbReference type="Pfam" id="PF13673">
    <property type="entry name" value="Acetyltransf_10"/>
    <property type="match status" value="1"/>
</dbReference>
<sequence length="171" mass="18541">MPRQPVTVPHQQRPADKPGFQVSEAQWPRDAEALRSVREAVFVREQGVPLALERDGLDLPSLHLIARDADGHPIGAARLAPNGRIGRMAVLPAWRGRGVGRALLAAAVKLAKEQGLAKVELHAQCQASGFYREAGFLETGDVFMDAGIPHVRMVQRIDNHAREGQSGAHCA</sequence>
<name>A0A1V3NHT0_9GAMM</name>
<dbReference type="STRING" id="108003.B1C78_08550"/>
<evidence type="ECO:0000256" key="2">
    <source>
        <dbReference type="ARBA" id="ARBA00023315"/>
    </source>
</evidence>
<dbReference type="SUPFAM" id="SSF55729">
    <property type="entry name" value="Acyl-CoA N-acyltransferases (Nat)"/>
    <property type="match status" value="1"/>
</dbReference>
<proteinExistence type="predicted"/>